<protein>
    <submittedName>
        <fullName evidence="2">Uncharacterized protein</fullName>
    </submittedName>
</protein>
<evidence type="ECO:0000313" key="2">
    <source>
        <dbReference type="EMBL" id="GAM62613.1"/>
    </source>
</evidence>
<evidence type="ECO:0000313" key="3">
    <source>
        <dbReference type="Proteomes" id="UP000031670"/>
    </source>
</evidence>
<reference evidence="2 3" key="1">
    <citation type="submission" date="2015-01" db="EMBL/GenBank/DDBJ databases">
        <title>Vibrio sp. C5 JCM 19232 whole genome shotgun sequence.</title>
        <authorList>
            <person name="Sawabe T."/>
            <person name="Meirelles P."/>
            <person name="Feng G."/>
            <person name="Sayaka M."/>
            <person name="Hattori M."/>
            <person name="Ohkuma M."/>
        </authorList>
    </citation>
    <scope>NUCLEOTIDE SEQUENCE [LARGE SCALE GENOMIC DNA]</scope>
    <source>
        <strain evidence="2 3">JCM19232</strain>
    </source>
</reference>
<organism evidence="2 3">
    <name type="scientific">Vibrio ishigakensis</name>
    <dbReference type="NCBI Taxonomy" id="1481914"/>
    <lineage>
        <taxon>Bacteria</taxon>
        <taxon>Pseudomonadati</taxon>
        <taxon>Pseudomonadota</taxon>
        <taxon>Gammaproteobacteria</taxon>
        <taxon>Vibrionales</taxon>
        <taxon>Vibrionaceae</taxon>
        <taxon>Vibrio</taxon>
    </lineage>
</organism>
<gene>
    <name evidence="2" type="ORF">JCM19232_1770</name>
</gene>
<evidence type="ECO:0000256" key="1">
    <source>
        <dbReference type="SAM" id="MobiDB-lite"/>
    </source>
</evidence>
<dbReference type="Proteomes" id="UP000031670">
    <property type="component" value="Unassembled WGS sequence"/>
</dbReference>
<accession>A0A0B8PHQ0</accession>
<proteinExistence type="predicted"/>
<sequence>MSQVLKALQKSQQEYEQAQLVRTPVIAEQHSENRDSATSWLLVGAVGILIGASVKFYLPHMGKPVDELTYHAVSTMAEKPVALEVEPIVQPPLELAFLDSQTKELEPLPRITPSAPATVVASTPSVPDVKPEPVTAPQTQSLSGIYLSSI</sequence>
<comment type="caution">
    <text evidence="2">The sequence shown here is derived from an EMBL/GenBank/DDBJ whole genome shotgun (WGS) entry which is preliminary data.</text>
</comment>
<reference evidence="2 3" key="2">
    <citation type="submission" date="2015-01" db="EMBL/GenBank/DDBJ databases">
        <authorList>
            <consortium name="NBRP consortium"/>
            <person name="Sawabe T."/>
            <person name="Meirelles P."/>
            <person name="Feng G."/>
            <person name="Sayaka M."/>
            <person name="Hattori M."/>
            <person name="Ohkuma M."/>
        </authorList>
    </citation>
    <scope>NUCLEOTIDE SEQUENCE [LARGE SCALE GENOMIC DNA]</scope>
    <source>
        <strain evidence="2 3">JCM19232</strain>
    </source>
</reference>
<feature type="region of interest" description="Disordered" evidence="1">
    <location>
        <begin position="116"/>
        <end position="139"/>
    </location>
</feature>
<dbReference type="EMBL" id="BBSA01000006">
    <property type="protein sequence ID" value="GAM62613.1"/>
    <property type="molecule type" value="Genomic_DNA"/>
</dbReference>
<dbReference type="AlphaFoldDB" id="A0A0B8PHQ0"/>
<name>A0A0B8PHQ0_9VIBR</name>